<dbReference type="FunFam" id="1.10.1200.10:FF:000005">
    <property type="entry name" value="Nonribosomal peptide synthetase 1"/>
    <property type="match status" value="1"/>
</dbReference>
<reference evidence="7 8" key="1">
    <citation type="submission" date="2019-07" db="EMBL/GenBank/DDBJ databases">
        <title>New species of Amycolatopsis and Streptomyces.</title>
        <authorList>
            <person name="Duangmal K."/>
            <person name="Teo W.F.A."/>
            <person name="Lipun K."/>
        </authorList>
    </citation>
    <scope>NUCLEOTIDE SEQUENCE [LARGE SCALE GENOMIC DNA]</scope>
    <source>
        <strain evidence="7 8">JCM 30562</strain>
    </source>
</reference>
<dbReference type="GO" id="GO:0003824">
    <property type="term" value="F:catalytic activity"/>
    <property type="evidence" value="ECO:0007669"/>
    <property type="project" value="InterPro"/>
</dbReference>
<dbReference type="SUPFAM" id="SSF52777">
    <property type="entry name" value="CoA-dependent acyltransferases"/>
    <property type="match status" value="2"/>
</dbReference>
<feature type="domain" description="Carrier" evidence="6">
    <location>
        <begin position="125"/>
        <end position="199"/>
    </location>
</feature>
<evidence type="ECO:0000313" key="7">
    <source>
        <dbReference type="EMBL" id="TVT17350.1"/>
    </source>
</evidence>
<dbReference type="InterPro" id="IPR045851">
    <property type="entry name" value="AMP-bd_C_sf"/>
</dbReference>
<dbReference type="Pfam" id="PF13193">
    <property type="entry name" value="AMP-binding_C"/>
    <property type="match status" value="1"/>
</dbReference>
<dbReference type="GO" id="GO:0005829">
    <property type="term" value="C:cytosol"/>
    <property type="evidence" value="ECO:0007669"/>
    <property type="project" value="TreeGrafter"/>
</dbReference>
<dbReference type="GO" id="GO:0044550">
    <property type="term" value="P:secondary metabolite biosynthetic process"/>
    <property type="evidence" value="ECO:0007669"/>
    <property type="project" value="TreeGrafter"/>
</dbReference>
<dbReference type="PANTHER" id="PTHR45527:SF1">
    <property type="entry name" value="FATTY ACID SYNTHASE"/>
    <property type="match status" value="1"/>
</dbReference>
<dbReference type="PANTHER" id="PTHR45527">
    <property type="entry name" value="NONRIBOSOMAL PEPTIDE SYNTHETASE"/>
    <property type="match status" value="1"/>
</dbReference>
<sequence length="567" mass="61877">GPDGERLYRTGDLVRRHNGVLHYLGRTDDQVKIRGFRVELGEIEAAIAGVPGVRQAAVVVRDERLIAYVVGEAGDVQNEVAATLPEHMVPAAVVPLAELPLTPSGKLDRKALPEPDFGALAGDDEPRDERERTLCGLFADVLRLPRVGVHDSFFELGGDSIVSVQLVSRARKAGITLTPRQVFEQRTPAGLAAAGEFAVHADVPHGRVEPTPIMRYRSLFQAMLLVTPVDLSEKDLTRTLQAVLDRHDVLRARWDGETLVVPEGSFPVEEILTNATGSLDDELLAARDRITADRLLRVVRFPERVLIVADHLVVDGVSWRILLDDLAEAWRGHELSRRGTSFRRWSELLAEQDRSGERDLWRDILDGADPVLPLTAHEPAVTEFTVPLPGGNVQQALITALGEALAAPHAVIAVEGHGRAEQIAPGVDLSATVGWFTTIFPLRPGMRVQDLPDNGLGYGLLPPLDLPEPTVVLNYLGRVDLGDGSPWSVAPEAPMLRVPRRPGRPPDWALEVNAAALGEDLRVSVAAQDPAVVRRLRQALASTGPAPDLVQIEQDEIDEFEEELGTW</sequence>
<dbReference type="Gene3D" id="1.10.1200.10">
    <property type="entry name" value="ACP-like"/>
    <property type="match status" value="1"/>
</dbReference>
<dbReference type="InterPro" id="IPR025110">
    <property type="entry name" value="AMP-bd_C"/>
</dbReference>
<evidence type="ECO:0000256" key="3">
    <source>
        <dbReference type="ARBA" id="ARBA00022450"/>
    </source>
</evidence>
<dbReference type="InterPro" id="IPR006162">
    <property type="entry name" value="Ppantetheine_attach_site"/>
</dbReference>
<dbReference type="SUPFAM" id="SSF56801">
    <property type="entry name" value="Acetyl-CoA synthetase-like"/>
    <property type="match status" value="1"/>
</dbReference>
<proteinExistence type="inferred from homology"/>
<comment type="caution">
    <text evidence="7">The sequence shown here is derived from an EMBL/GenBank/DDBJ whole genome shotgun (WGS) entry which is preliminary data.</text>
</comment>
<dbReference type="InterPro" id="IPR009081">
    <property type="entry name" value="PP-bd_ACP"/>
</dbReference>
<dbReference type="AlphaFoldDB" id="A0A557ZZB8"/>
<feature type="region of interest" description="Disordered" evidence="5">
    <location>
        <begin position="105"/>
        <end position="126"/>
    </location>
</feature>
<dbReference type="InterPro" id="IPR020806">
    <property type="entry name" value="PKS_PP-bd"/>
</dbReference>
<comment type="cofactor">
    <cofactor evidence="1">
        <name>pantetheine 4'-phosphate</name>
        <dbReference type="ChEBI" id="CHEBI:47942"/>
    </cofactor>
</comment>
<dbReference type="InterPro" id="IPR023213">
    <property type="entry name" value="CAT-like_dom_sf"/>
</dbReference>
<dbReference type="SMART" id="SM00823">
    <property type="entry name" value="PKS_PP"/>
    <property type="match status" value="1"/>
</dbReference>
<dbReference type="Pfam" id="PF00668">
    <property type="entry name" value="Condensation"/>
    <property type="match status" value="1"/>
</dbReference>
<dbReference type="GO" id="GO:0008610">
    <property type="term" value="P:lipid biosynthetic process"/>
    <property type="evidence" value="ECO:0007669"/>
    <property type="project" value="UniProtKB-ARBA"/>
</dbReference>
<evidence type="ECO:0000256" key="4">
    <source>
        <dbReference type="ARBA" id="ARBA00022553"/>
    </source>
</evidence>
<feature type="non-terminal residue" evidence="7">
    <location>
        <position position="1"/>
    </location>
</feature>
<dbReference type="RefSeq" id="WP_144643630.1">
    <property type="nucleotide sequence ID" value="NZ_VJZA01000081.1"/>
</dbReference>
<dbReference type="PROSITE" id="PS50075">
    <property type="entry name" value="CARRIER"/>
    <property type="match status" value="1"/>
</dbReference>
<dbReference type="Gene3D" id="3.40.50.12780">
    <property type="entry name" value="N-terminal domain of ligase-like"/>
    <property type="match status" value="1"/>
</dbReference>
<dbReference type="Pfam" id="PF00550">
    <property type="entry name" value="PP-binding"/>
    <property type="match status" value="1"/>
</dbReference>
<gene>
    <name evidence="7" type="ORF">FNH06_31885</name>
</gene>
<dbReference type="InterPro" id="IPR036736">
    <property type="entry name" value="ACP-like_sf"/>
</dbReference>
<dbReference type="InterPro" id="IPR042099">
    <property type="entry name" value="ANL_N_sf"/>
</dbReference>
<protein>
    <submittedName>
        <fullName evidence="7">AMP-binding protein</fullName>
    </submittedName>
</protein>
<dbReference type="GO" id="GO:0031177">
    <property type="term" value="F:phosphopantetheine binding"/>
    <property type="evidence" value="ECO:0007669"/>
    <property type="project" value="InterPro"/>
</dbReference>
<evidence type="ECO:0000313" key="8">
    <source>
        <dbReference type="Proteomes" id="UP000318578"/>
    </source>
</evidence>
<organism evidence="7 8">
    <name type="scientific">Amycolatopsis acidiphila</name>
    <dbReference type="NCBI Taxonomy" id="715473"/>
    <lineage>
        <taxon>Bacteria</taxon>
        <taxon>Bacillati</taxon>
        <taxon>Actinomycetota</taxon>
        <taxon>Actinomycetes</taxon>
        <taxon>Pseudonocardiales</taxon>
        <taxon>Pseudonocardiaceae</taxon>
        <taxon>Amycolatopsis</taxon>
    </lineage>
</organism>
<keyword evidence="4" id="KW-0597">Phosphoprotein</keyword>
<evidence type="ECO:0000259" key="6">
    <source>
        <dbReference type="PROSITE" id="PS50075"/>
    </source>
</evidence>
<dbReference type="GO" id="GO:0043041">
    <property type="term" value="P:amino acid activation for nonribosomal peptide biosynthetic process"/>
    <property type="evidence" value="ECO:0007669"/>
    <property type="project" value="TreeGrafter"/>
</dbReference>
<keyword evidence="3" id="KW-0596">Phosphopantetheine</keyword>
<dbReference type="Proteomes" id="UP000318578">
    <property type="component" value="Unassembled WGS sequence"/>
</dbReference>
<evidence type="ECO:0000256" key="1">
    <source>
        <dbReference type="ARBA" id="ARBA00001957"/>
    </source>
</evidence>
<evidence type="ECO:0000256" key="5">
    <source>
        <dbReference type="SAM" id="MobiDB-lite"/>
    </source>
</evidence>
<dbReference type="PROSITE" id="PS00012">
    <property type="entry name" value="PHOSPHOPANTETHEINE"/>
    <property type="match status" value="1"/>
</dbReference>
<dbReference type="OrthoDB" id="2472181at2"/>
<dbReference type="Gene3D" id="3.30.559.30">
    <property type="entry name" value="Nonribosomal peptide synthetase, condensation domain"/>
    <property type="match status" value="1"/>
</dbReference>
<dbReference type="Gene3D" id="3.30.300.30">
    <property type="match status" value="1"/>
</dbReference>
<keyword evidence="8" id="KW-1185">Reference proteome</keyword>
<dbReference type="Gene3D" id="3.30.559.10">
    <property type="entry name" value="Chloramphenicol acetyltransferase-like domain"/>
    <property type="match status" value="1"/>
</dbReference>
<accession>A0A557ZZB8</accession>
<evidence type="ECO:0000256" key="2">
    <source>
        <dbReference type="ARBA" id="ARBA00006432"/>
    </source>
</evidence>
<dbReference type="InterPro" id="IPR001242">
    <property type="entry name" value="Condensation_dom"/>
</dbReference>
<name>A0A557ZZB8_9PSEU</name>
<dbReference type="FunFam" id="3.30.300.30:FF:000010">
    <property type="entry name" value="Enterobactin synthetase component F"/>
    <property type="match status" value="1"/>
</dbReference>
<comment type="similarity">
    <text evidence="2">Belongs to the ATP-dependent AMP-binding enzyme family.</text>
</comment>
<dbReference type="SUPFAM" id="SSF47336">
    <property type="entry name" value="ACP-like"/>
    <property type="match status" value="1"/>
</dbReference>
<dbReference type="EMBL" id="VJZA01000081">
    <property type="protein sequence ID" value="TVT17350.1"/>
    <property type="molecule type" value="Genomic_DNA"/>
</dbReference>